<feature type="compositionally biased region" description="Basic residues" evidence="20">
    <location>
        <begin position="1"/>
        <end position="10"/>
    </location>
</feature>
<comment type="caution">
    <text evidence="22">The sequence shown here is derived from an EMBL/GenBank/DDBJ whole genome shotgun (WGS) entry which is preliminary data.</text>
</comment>
<feature type="transmembrane region" description="Helical" evidence="19">
    <location>
        <begin position="34"/>
        <end position="54"/>
    </location>
</feature>
<feature type="transmembrane region" description="Helical" evidence="19">
    <location>
        <begin position="640"/>
        <end position="660"/>
    </location>
</feature>
<keyword evidence="5 19" id="KW-1003">Cell membrane</keyword>
<dbReference type="SFLD" id="SFLDS00003">
    <property type="entry name" value="Haloacid_Dehalogenase"/>
    <property type="match status" value="1"/>
</dbReference>
<feature type="region of interest" description="Disordered" evidence="20">
    <location>
        <begin position="1"/>
        <end position="24"/>
    </location>
</feature>
<accession>A0A841YH92</accession>
<keyword evidence="16" id="KW-0406">Ion transport</keyword>
<keyword evidence="10" id="KW-0187">Copper transport</keyword>
<dbReference type="Gene3D" id="2.70.150.10">
    <property type="entry name" value="Calcium-transporting ATPase, cytoplasmic transduction domain A"/>
    <property type="match status" value="1"/>
</dbReference>
<keyword evidence="11 19" id="KW-0067">ATP-binding</keyword>
<dbReference type="PROSITE" id="PS00154">
    <property type="entry name" value="ATPASE_E1_E2"/>
    <property type="match status" value="1"/>
</dbReference>
<proteinExistence type="inferred from homology"/>
<dbReference type="Pfam" id="PF00122">
    <property type="entry name" value="E1-E2_ATPase"/>
    <property type="match status" value="1"/>
</dbReference>
<evidence type="ECO:0000256" key="9">
    <source>
        <dbReference type="ARBA" id="ARBA00022741"/>
    </source>
</evidence>
<evidence type="ECO:0000256" key="19">
    <source>
        <dbReference type="RuleBase" id="RU362081"/>
    </source>
</evidence>
<evidence type="ECO:0000313" key="22">
    <source>
        <dbReference type="EMBL" id="MBC1399590.1"/>
    </source>
</evidence>
<dbReference type="EMBL" id="JAARPY010000014">
    <property type="protein sequence ID" value="MBC1399590.1"/>
    <property type="molecule type" value="Genomic_DNA"/>
</dbReference>
<dbReference type="SFLD" id="SFLDF00027">
    <property type="entry name" value="p-type_atpase"/>
    <property type="match status" value="1"/>
</dbReference>
<protein>
    <recommendedName>
        <fullName evidence="3">P-type Cu(+) transporter</fullName>
        <ecNumber evidence="3">7.2.2.8</ecNumber>
    </recommendedName>
</protein>
<evidence type="ECO:0000256" key="2">
    <source>
        <dbReference type="ARBA" id="ARBA00006024"/>
    </source>
</evidence>
<keyword evidence="15" id="KW-0186">Copper</keyword>
<dbReference type="InterPro" id="IPR001757">
    <property type="entry name" value="P_typ_ATPase"/>
</dbReference>
<dbReference type="GO" id="GO:0005524">
    <property type="term" value="F:ATP binding"/>
    <property type="evidence" value="ECO:0007669"/>
    <property type="project" value="UniProtKB-UniRule"/>
</dbReference>
<comment type="catalytic activity">
    <reaction evidence="18">
        <text>Cu(+)(in) + ATP + H2O = Cu(+)(out) + ADP + phosphate + H(+)</text>
        <dbReference type="Rhea" id="RHEA:25792"/>
        <dbReference type="ChEBI" id="CHEBI:15377"/>
        <dbReference type="ChEBI" id="CHEBI:15378"/>
        <dbReference type="ChEBI" id="CHEBI:30616"/>
        <dbReference type="ChEBI" id="CHEBI:43474"/>
        <dbReference type="ChEBI" id="CHEBI:49552"/>
        <dbReference type="ChEBI" id="CHEBI:456216"/>
        <dbReference type="EC" id="7.2.2.8"/>
    </reaction>
</comment>
<keyword evidence="12" id="KW-0460">Magnesium</keyword>
<evidence type="ECO:0000256" key="15">
    <source>
        <dbReference type="ARBA" id="ARBA00023008"/>
    </source>
</evidence>
<keyword evidence="4" id="KW-0813">Transport</keyword>
<sequence>MEKNHSHHHDLHTEEAHTHDKHAGHHTSDFKKKFIISLFLTLPLVVLSAAIQDIFNYQLVFPGTDFVQLLLASVLYFYCGLPFLKGAISEVRDHAIGMMSLISVAISVAYFYSVATVFGFHGMDFFWELGTLISIMLLGHWLEMRSIMGASKALSALAELIPKKAIKLVGEKQIEVSINEIQPGDELLVRANDKIPTDGIIRSGETHIDESMLTGESRPVKRVISDPVIGGSINGNGTITIQVTGVGDESYLQTVIDIVQNAQNAKSRTQNLADRAAKWLTYISLGAGFLTLVVWLALGRELSFAIMMMVGVMVIACPHALGLAIPLVSSNSISKVASNGVLIRNRTAFENSGKLTTVVFDKTGTLTVGNFTVVRVLSLVENYSKEDVLRRVTSLEQFSEHPIASAITNYGKMHEVEKHDVSHFESLTAKGVKGVIEGEENAVLSPKALADFNLSPKEQEETAARTVVYLVISGELVGQVELADEVRKESKQAVKALKDNHIKVFMATGDNALVAKQVSDELQLDGFFAELKPEEKLQILTDLQAKGEYVAMVGDGVNDAPALATANVGVAIGSGTEVANEAADIILIQNNPEDVSKVILWGKLTKRKMMQNLAWATLYNVIAIPVAAGVLYPFILPPAISAAIMSLSTIIVAINAQLLLKEIK</sequence>
<dbReference type="InterPro" id="IPR023298">
    <property type="entry name" value="ATPase_P-typ_TM_dom_sf"/>
</dbReference>
<dbReference type="PRINTS" id="PR00119">
    <property type="entry name" value="CATATPASE"/>
</dbReference>
<keyword evidence="6" id="KW-0597">Phosphoprotein</keyword>
<dbReference type="GO" id="GO:0043682">
    <property type="term" value="F:P-type divalent copper transporter activity"/>
    <property type="evidence" value="ECO:0007669"/>
    <property type="project" value="TreeGrafter"/>
</dbReference>
<feature type="transmembrane region" description="Helical" evidence="19">
    <location>
        <begin position="96"/>
        <end position="119"/>
    </location>
</feature>
<dbReference type="InterPro" id="IPR036412">
    <property type="entry name" value="HAD-like_sf"/>
</dbReference>
<dbReference type="InterPro" id="IPR044492">
    <property type="entry name" value="P_typ_ATPase_HD_dom"/>
</dbReference>
<keyword evidence="7 19" id="KW-0812">Transmembrane</keyword>
<feature type="transmembrane region" description="Helical" evidence="19">
    <location>
        <begin position="304"/>
        <end position="328"/>
    </location>
</feature>
<dbReference type="Pfam" id="PF00702">
    <property type="entry name" value="Hydrolase"/>
    <property type="match status" value="1"/>
</dbReference>
<dbReference type="GO" id="GO:0005507">
    <property type="term" value="F:copper ion binding"/>
    <property type="evidence" value="ECO:0007669"/>
    <property type="project" value="TreeGrafter"/>
</dbReference>
<keyword evidence="14 19" id="KW-1133">Transmembrane helix</keyword>
<evidence type="ECO:0000256" key="20">
    <source>
        <dbReference type="SAM" id="MobiDB-lite"/>
    </source>
</evidence>
<feature type="domain" description="P-type ATPase A" evidence="21">
    <location>
        <begin position="159"/>
        <end position="259"/>
    </location>
</feature>
<dbReference type="NCBIfam" id="TIGR01494">
    <property type="entry name" value="ATPase_P-type"/>
    <property type="match status" value="1"/>
</dbReference>
<feature type="transmembrane region" description="Helical" evidence="19">
    <location>
        <begin position="66"/>
        <end position="84"/>
    </location>
</feature>
<evidence type="ECO:0000256" key="18">
    <source>
        <dbReference type="ARBA" id="ARBA00049289"/>
    </source>
</evidence>
<dbReference type="InterPro" id="IPR027256">
    <property type="entry name" value="P-typ_ATPase_IB"/>
</dbReference>
<reference evidence="22 23" key="1">
    <citation type="submission" date="2020-03" db="EMBL/GenBank/DDBJ databases">
        <title>Soil Listeria distribution.</title>
        <authorList>
            <person name="Liao J."/>
            <person name="Wiedmann M."/>
        </authorList>
    </citation>
    <scope>NUCLEOTIDE SEQUENCE [LARGE SCALE GENOMIC DNA]</scope>
    <source>
        <strain evidence="22 23">FSL L7-1645</strain>
    </source>
</reference>
<evidence type="ECO:0000256" key="7">
    <source>
        <dbReference type="ARBA" id="ARBA00022692"/>
    </source>
</evidence>
<dbReference type="EC" id="7.2.2.8" evidence="3"/>
<evidence type="ECO:0000256" key="10">
    <source>
        <dbReference type="ARBA" id="ARBA00022796"/>
    </source>
</evidence>
<dbReference type="GO" id="GO:0016887">
    <property type="term" value="F:ATP hydrolysis activity"/>
    <property type="evidence" value="ECO:0007669"/>
    <property type="project" value="InterPro"/>
</dbReference>
<keyword evidence="8 19" id="KW-0479">Metal-binding</keyword>
<dbReference type="FunFam" id="2.70.150.10:FF:000020">
    <property type="entry name" value="Copper-exporting P-type ATPase A"/>
    <property type="match status" value="1"/>
</dbReference>
<dbReference type="InterPro" id="IPR023299">
    <property type="entry name" value="ATPase_P-typ_cyto_dom_N"/>
</dbReference>
<feature type="transmembrane region" description="Helical" evidence="19">
    <location>
        <begin position="613"/>
        <end position="634"/>
    </location>
</feature>
<dbReference type="InterPro" id="IPR018303">
    <property type="entry name" value="ATPase_P-typ_P_site"/>
</dbReference>
<dbReference type="PANTHER" id="PTHR43520:SF5">
    <property type="entry name" value="CATION-TRANSPORTING P-TYPE ATPASE-RELATED"/>
    <property type="match status" value="1"/>
</dbReference>
<evidence type="ECO:0000256" key="6">
    <source>
        <dbReference type="ARBA" id="ARBA00022553"/>
    </source>
</evidence>
<evidence type="ECO:0000259" key="21">
    <source>
        <dbReference type="Pfam" id="PF00122"/>
    </source>
</evidence>
<dbReference type="GO" id="GO:0005886">
    <property type="term" value="C:plasma membrane"/>
    <property type="evidence" value="ECO:0007669"/>
    <property type="project" value="UniProtKB-SubCell"/>
</dbReference>
<comment type="similarity">
    <text evidence="2 19">Belongs to the cation transport ATPase (P-type) (TC 3.A.3) family. Type IB subfamily.</text>
</comment>
<dbReference type="NCBIfam" id="TIGR01511">
    <property type="entry name" value="ATPase-IB1_Cu"/>
    <property type="match status" value="1"/>
</dbReference>
<dbReference type="GO" id="GO:0055070">
    <property type="term" value="P:copper ion homeostasis"/>
    <property type="evidence" value="ECO:0007669"/>
    <property type="project" value="TreeGrafter"/>
</dbReference>
<evidence type="ECO:0000256" key="5">
    <source>
        <dbReference type="ARBA" id="ARBA00022475"/>
    </source>
</evidence>
<dbReference type="SUPFAM" id="SSF81665">
    <property type="entry name" value="Calcium ATPase, transmembrane domain M"/>
    <property type="match status" value="1"/>
</dbReference>
<dbReference type="Gene3D" id="3.40.1110.10">
    <property type="entry name" value="Calcium-transporting ATPase, cytoplasmic domain N"/>
    <property type="match status" value="1"/>
</dbReference>
<dbReference type="InterPro" id="IPR023214">
    <property type="entry name" value="HAD_sf"/>
</dbReference>
<feature type="transmembrane region" description="Helical" evidence="19">
    <location>
        <begin position="125"/>
        <end position="142"/>
    </location>
</feature>
<keyword evidence="17 19" id="KW-0472">Membrane</keyword>
<evidence type="ECO:0000256" key="12">
    <source>
        <dbReference type="ARBA" id="ARBA00022842"/>
    </source>
</evidence>
<keyword evidence="9 19" id="KW-0547">Nucleotide-binding</keyword>
<organism evidence="22 23">
    <name type="scientific">Listeria fleischmannii</name>
    <dbReference type="NCBI Taxonomy" id="1069827"/>
    <lineage>
        <taxon>Bacteria</taxon>
        <taxon>Bacillati</taxon>
        <taxon>Bacillota</taxon>
        <taxon>Bacilli</taxon>
        <taxon>Bacillales</taxon>
        <taxon>Listeriaceae</taxon>
        <taxon>Listeria</taxon>
    </lineage>
</organism>
<dbReference type="SUPFAM" id="SSF81653">
    <property type="entry name" value="Calcium ATPase, transduction domain A"/>
    <property type="match status" value="1"/>
</dbReference>
<evidence type="ECO:0000256" key="4">
    <source>
        <dbReference type="ARBA" id="ARBA00022448"/>
    </source>
</evidence>
<dbReference type="RefSeq" id="WP_185338725.1">
    <property type="nucleotide sequence ID" value="NZ_JAARPY010000014.1"/>
</dbReference>
<evidence type="ECO:0000256" key="16">
    <source>
        <dbReference type="ARBA" id="ARBA00023065"/>
    </source>
</evidence>
<dbReference type="PRINTS" id="PR00120">
    <property type="entry name" value="HATPASE"/>
</dbReference>
<dbReference type="NCBIfam" id="TIGR01525">
    <property type="entry name" value="ATPase-IB_hvy"/>
    <property type="match status" value="1"/>
</dbReference>
<name>A0A841YH92_9LIST</name>
<keyword evidence="13" id="KW-1278">Translocase</keyword>
<gene>
    <name evidence="22" type="ORF">HB844_11960</name>
</gene>
<dbReference type="GO" id="GO:0140581">
    <property type="term" value="F:P-type monovalent copper transporter activity"/>
    <property type="evidence" value="ECO:0007669"/>
    <property type="project" value="UniProtKB-EC"/>
</dbReference>
<evidence type="ECO:0000256" key="14">
    <source>
        <dbReference type="ARBA" id="ARBA00022989"/>
    </source>
</evidence>
<evidence type="ECO:0000256" key="13">
    <source>
        <dbReference type="ARBA" id="ARBA00022967"/>
    </source>
</evidence>
<evidence type="ECO:0000256" key="1">
    <source>
        <dbReference type="ARBA" id="ARBA00004651"/>
    </source>
</evidence>
<dbReference type="AlphaFoldDB" id="A0A841YH92"/>
<dbReference type="SUPFAM" id="SSF56784">
    <property type="entry name" value="HAD-like"/>
    <property type="match status" value="1"/>
</dbReference>
<evidence type="ECO:0000256" key="11">
    <source>
        <dbReference type="ARBA" id="ARBA00022840"/>
    </source>
</evidence>
<dbReference type="PANTHER" id="PTHR43520">
    <property type="entry name" value="ATP7, ISOFORM B"/>
    <property type="match status" value="1"/>
</dbReference>
<comment type="subcellular location">
    <subcellularLocation>
        <location evidence="1">Cell membrane</location>
        <topology evidence="1">Multi-pass membrane protein</topology>
    </subcellularLocation>
</comment>
<dbReference type="Proteomes" id="UP000571128">
    <property type="component" value="Unassembled WGS sequence"/>
</dbReference>
<dbReference type="InterPro" id="IPR008250">
    <property type="entry name" value="ATPase_P-typ_transduc_dom_A_sf"/>
</dbReference>
<dbReference type="Gene3D" id="3.40.50.1000">
    <property type="entry name" value="HAD superfamily/HAD-like"/>
    <property type="match status" value="1"/>
</dbReference>
<feature type="transmembrane region" description="Helical" evidence="19">
    <location>
        <begin position="279"/>
        <end position="298"/>
    </location>
</feature>
<evidence type="ECO:0000256" key="3">
    <source>
        <dbReference type="ARBA" id="ARBA00012517"/>
    </source>
</evidence>
<dbReference type="InterPro" id="IPR059000">
    <property type="entry name" value="ATPase_P-type_domA"/>
</dbReference>
<evidence type="ECO:0000313" key="23">
    <source>
        <dbReference type="Proteomes" id="UP000571128"/>
    </source>
</evidence>
<evidence type="ECO:0000256" key="8">
    <source>
        <dbReference type="ARBA" id="ARBA00022723"/>
    </source>
</evidence>
<dbReference type="SFLD" id="SFLDG00002">
    <property type="entry name" value="C1.7:_P-type_atpase_like"/>
    <property type="match status" value="1"/>
</dbReference>
<evidence type="ECO:0000256" key="17">
    <source>
        <dbReference type="ARBA" id="ARBA00023136"/>
    </source>
</evidence>